<keyword evidence="2" id="KW-1185">Reference proteome</keyword>
<protein>
    <submittedName>
        <fullName evidence="1">Uncharacterized protein</fullName>
    </submittedName>
</protein>
<dbReference type="EMBL" id="CAJFDH010000004">
    <property type="protein sequence ID" value="CAD5218341.1"/>
    <property type="molecule type" value="Genomic_DNA"/>
</dbReference>
<dbReference type="EMBL" id="CAJFCW020000004">
    <property type="protein sequence ID" value="CAG9110093.1"/>
    <property type="molecule type" value="Genomic_DNA"/>
</dbReference>
<proteinExistence type="predicted"/>
<dbReference type="AlphaFoldDB" id="A0A811KTZ8"/>
<evidence type="ECO:0000313" key="1">
    <source>
        <dbReference type="EMBL" id="CAD5218341.1"/>
    </source>
</evidence>
<comment type="caution">
    <text evidence="1">The sequence shown here is derived from an EMBL/GenBank/DDBJ whole genome shotgun (WGS) entry which is preliminary data.</text>
</comment>
<gene>
    <name evidence="1" type="ORF">BOKJ2_LOCUS7551</name>
</gene>
<reference evidence="1" key="1">
    <citation type="submission" date="2020-09" db="EMBL/GenBank/DDBJ databases">
        <authorList>
            <person name="Kikuchi T."/>
        </authorList>
    </citation>
    <scope>NUCLEOTIDE SEQUENCE</scope>
    <source>
        <strain evidence="1">SH1</strain>
    </source>
</reference>
<dbReference type="Proteomes" id="UP000783686">
    <property type="component" value="Unassembled WGS sequence"/>
</dbReference>
<organism evidence="1 2">
    <name type="scientific">Bursaphelenchus okinawaensis</name>
    <dbReference type="NCBI Taxonomy" id="465554"/>
    <lineage>
        <taxon>Eukaryota</taxon>
        <taxon>Metazoa</taxon>
        <taxon>Ecdysozoa</taxon>
        <taxon>Nematoda</taxon>
        <taxon>Chromadorea</taxon>
        <taxon>Rhabditida</taxon>
        <taxon>Tylenchina</taxon>
        <taxon>Tylenchomorpha</taxon>
        <taxon>Aphelenchoidea</taxon>
        <taxon>Aphelenchoididae</taxon>
        <taxon>Bursaphelenchus</taxon>
    </lineage>
</organism>
<accession>A0A811KTZ8</accession>
<name>A0A811KTZ8_9BILA</name>
<sequence length="92" mass="10648">MKYGYVLCYKKLVYRLRGETWAEAFSLTNYRTVDKNLEQVDAFIFKKQSICCSYTGTMALILENKQILITNIDLGKNSFELIDFSSVEVTVL</sequence>
<dbReference type="Proteomes" id="UP000614601">
    <property type="component" value="Unassembled WGS sequence"/>
</dbReference>
<evidence type="ECO:0000313" key="2">
    <source>
        <dbReference type="Proteomes" id="UP000614601"/>
    </source>
</evidence>